<dbReference type="InterPro" id="IPR001810">
    <property type="entry name" value="F-box_dom"/>
</dbReference>
<dbReference type="Pfam" id="PF23622">
    <property type="entry name" value="LRR_At1g61320_AtMIF1"/>
    <property type="match status" value="1"/>
</dbReference>
<dbReference type="SUPFAM" id="SSF52047">
    <property type="entry name" value="RNI-like"/>
    <property type="match status" value="1"/>
</dbReference>
<gene>
    <name evidence="3" type="ORF">CEPIT_LOCUS4701</name>
</gene>
<organism evidence="3 4">
    <name type="scientific">Cuscuta epithymum</name>
    <dbReference type="NCBI Taxonomy" id="186058"/>
    <lineage>
        <taxon>Eukaryota</taxon>
        <taxon>Viridiplantae</taxon>
        <taxon>Streptophyta</taxon>
        <taxon>Embryophyta</taxon>
        <taxon>Tracheophyta</taxon>
        <taxon>Spermatophyta</taxon>
        <taxon>Magnoliopsida</taxon>
        <taxon>eudicotyledons</taxon>
        <taxon>Gunneridae</taxon>
        <taxon>Pentapetalae</taxon>
        <taxon>asterids</taxon>
        <taxon>lamiids</taxon>
        <taxon>Solanales</taxon>
        <taxon>Convolvulaceae</taxon>
        <taxon>Cuscuteae</taxon>
        <taxon>Cuscuta</taxon>
        <taxon>Cuscuta subgen. Cuscuta</taxon>
    </lineage>
</organism>
<reference evidence="3" key="1">
    <citation type="submission" date="2022-07" db="EMBL/GenBank/DDBJ databases">
        <authorList>
            <person name="Macas J."/>
            <person name="Novak P."/>
            <person name="Neumann P."/>
        </authorList>
    </citation>
    <scope>NUCLEOTIDE SEQUENCE</scope>
</reference>
<name>A0AAV0CE44_9ASTE</name>
<dbReference type="InterPro" id="IPR053772">
    <property type="entry name" value="At1g61320/At1g61330-like"/>
</dbReference>
<feature type="region of interest" description="Disordered" evidence="1">
    <location>
        <begin position="1"/>
        <end position="47"/>
    </location>
</feature>
<dbReference type="Gene3D" id="3.80.10.10">
    <property type="entry name" value="Ribonuclease Inhibitor"/>
    <property type="match status" value="1"/>
</dbReference>
<dbReference type="PROSITE" id="PS50181">
    <property type="entry name" value="FBOX"/>
    <property type="match status" value="1"/>
</dbReference>
<sequence length="500" mass="56769">MSDNRGPEFGELGEGDFGVGEEEREEFGAINEARERDENEYGQQEGVHSVKDLREPISVSSSNKRAKEMSIDRLSALPNSLLIHILSQLDSGEAATLAVLSRRWQYLWTELPALDFWETRKPVDFVPWVHRTLLLRSGIYLERFRVFFRYNNCFASDVNAWVHFAVKHKVKELDLMLQSEEHFYMLPQDLFCNSGLTSLFLERCILAPRRTIEWQSLSHLRIKSVELCEDVIQNILSGCPVLYSLNLSRCWGFKFLEVNSRSLVSLGVSVCGDKMSKHLVEISAPYIKMLDISLHPSRTKMQLNNIPSVTDADINYTVPHSSVEVMNNTMELLEMLQHVKVLVLGYGVIEVLSEMVVHGWRLPESKQDCLVIDTWRDGDSIPAIVGLLESSSKLDTLVVQCCDSYEESVTTWGPPVKDDLVCDLLHLKVVRFIGYANPYLAGEPMLTLARILLKRATALEKMVIDKEEDLTNFPSDVSKIVGTVLSYSRSSEKAIVVLHE</sequence>
<proteinExistence type="predicted"/>
<dbReference type="AlphaFoldDB" id="A0AAV0CE44"/>
<evidence type="ECO:0000256" key="1">
    <source>
        <dbReference type="SAM" id="MobiDB-lite"/>
    </source>
</evidence>
<protein>
    <recommendedName>
        <fullName evidence="2">F-box domain-containing protein</fullName>
    </recommendedName>
</protein>
<keyword evidence="4" id="KW-1185">Reference proteome</keyword>
<dbReference type="Gene3D" id="1.20.1280.50">
    <property type="match status" value="1"/>
</dbReference>
<dbReference type="PANTHER" id="PTHR34145">
    <property type="entry name" value="OS02G0105600 PROTEIN"/>
    <property type="match status" value="1"/>
</dbReference>
<dbReference type="InterPro" id="IPR055357">
    <property type="entry name" value="LRR_At1g61320_AtMIF1"/>
</dbReference>
<evidence type="ECO:0000259" key="2">
    <source>
        <dbReference type="PROSITE" id="PS50181"/>
    </source>
</evidence>
<evidence type="ECO:0000313" key="4">
    <source>
        <dbReference type="Proteomes" id="UP001152523"/>
    </source>
</evidence>
<dbReference type="SUPFAM" id="SSF81383">
    <property type="entry name" value="F-box domain"/>
    <property type="match status" value="1"/>
</dbReference>
<evidence type="ECO:0000313" key="3">
    <source>
        <dbReference type="EMBL" id="CAH9073675.1"/>
    </source>
</evidence>
<accession>A0AAV0CE44</accession>
<dbReference type="PANTHER" id="PTHR34145:SF28">
    <property type="entry name" value="F-BOX DOMAIN-CONTAINING PROTEIN"/>
    <property type="match status" value="1"/>
</dbReference>
<dbReference type="Proteomes" id="UP001152523">
    <property type="component" value="Unassembled WGS sequence"/>
</dbReference>
<comment type="caution">
    <text evidence="3">The sequence shown here is derived from an EMBL/GenBank/DDBJ whole genome shotgun (WGS) entry which is preliminary data.</text>
</comment>
<feature type="domain" description="F-box" evidence="2">
    <location>
        <begin position="71"/>
        <end position="120"/>
    </location>
</feature>
<dbReference type="Pfam" id="PF00646">
    <property type="entry name" value="F-box"/>
    <property type="match status" value="1"/>
</dbReference>
<feature type="compositionally biased region" description="Acidic residues" evidence="1">
    <location>
        <begin position="11"/>
        <end position="25"/>
    </location>
</feature>
<dbReference type="InterPro" id="IPR032675">
    <property type="entry name" value="LRR_dom_sf"/>
</dbReference>
<dbReference type="InterPro" id="IPR036047">
    <property type="entry name" value="F-box-like_dom_sf"/>
</dbReference>
<dbReference type="EMBL" id="CAMAPF010000024">
    <property type="protein sequence ID" value="CAH9073675.1"/>
    <property type="molecule type" value="Genomic_DNA"/>
</dbReference>